<reference evidence="2" key="1">
    <citation type="submission" date="2021-01" db="EMBL/GenBank/DDBJ databases">
        <title>Caligus Genome Assembly.</title>
        <authorList>
            <person name="Gallardo-Escarate C."/>
        </authorList>
    </citation>
    <scope>NUCLEOTIDE SEQUENCE [LARGE SCALE GENOMIC DNA]</scope>
</reference>
<organism evidence="1 2">
    <name type="scientific">Caligus rogercresseyi</name>
    <name type="common">Sea louse</name>
    <dbReference type="NCBI Taxonomy" id="217165"/>
    <lineage>
        <taxon>Eukaryota</taxon>
        <taxon>Metazoa</taxon>
        <taxon>Ecdysozoa</taxon>
        <taxon>Arthropoda</taxon>
        <taxon>Crustacea</taxon>
        <taxon>Multicrustacea</taxon>
        <taxon>Hexanauplia</taxon>
        <taxon>Copepoda</taxon>
        <taxon>Siphonostomatoida</taxon>
        <taxon>Caligidae</taxon>
        <taxon>Caligus</taxon>
    </lineage>
</organism>
<sequence>MNKSQSGPKEFVKEDRRRSQQVLPKFLIDVVAPGSQGGRRKSYLFQLSTIPHTQ</sequence>
<name>A0A7T8HJ01_CALRO</name>
<protein>
    <submittedName>
        <fullName evidence="1">Uncharacterized protein</fullName>
    </submittedName>
</protein>
<gene>
    <name evidence="1" type="ORF">FKW44_011294</name>
</gene>
<dbReference type="AlphaFoldDB" id="A0A7T8HJ01"/>
<proteinExistence type="predicted"/>
<feature type="non-terminal residue" evidence="1">
    <location>
        <position position="54"/>
    </location>
</feature>
<dbReference type="Proteomes" id="UP000595437">
    <property type="component" value="Chromosome 7"/>
</dbReference>
<evidence type="ECO:0000313" key="1">
    <source>
        <dbReference type="EMBL" id="QQP50325.1"/>
    </source>
</evidence>
<accession>A0A7T8HJ01</accession>
<dbReference type="EMBL" id="CP045896">
    <property type="protein sequence ID" value="QQP50325.1"/>
    <property type="molecule type" value="Genomic_DNA"/>
</dbReference>
<keyword evidence="2" id="KW-1185">Reference proteome</keyword>
<evidence type="ECO:0000313" key="2">
    <source>
        <dbReference type="Proteomes" id="UP000595437"/>
    </source>
</evidence>